<feature type="coiled-coil region" evidence="1">
    <location>
        <begin position="998"/>
        <end position="1032"/>
    </location>
</feature>
<name>A0A9W6ZSI7_9STRA</name>
<feature type="compositionally biased region" description="Acidic residues" evidence="2">
    <location>
        <begin position="1058"/>
        <end position="1075"/>
    </location>
</feature>
<feature type="region of interest" description="Disordered" evidence="2">
    <location>
        <begin position="478"/>
        <end position="534"/>
    </location>
</feature>
<evidence type="ECO:0000313" key="3">
    <source>
        <dbReference type="EMBL" id="GMH56587.1"/>
    </source>
</evidence>
<feature type="region of interest" description="Disordered" evidence="2">
    <location>
        <begin position="1051"/>
        <end position="1135"/>
    </location>
</feature>
<dbReference type="AlphaFoldDB" id="A0A9W6ZSI7"/>
<protein>
    <submittedName>
        <fullName evidence="3">Uncharacterized protein</fullName>
    </submittedName>
</protein>
<feature type="compositionally biased region" description="Basic and acidic residues" evidence="2">
    <location>
        <begin position="395"/>
        <end position="406"/>
    </location>
</feature>
<dbReference type="Proteomes" id="UP001162640">
    <property type="component" value="Unassembled WGS sequence"/>
</dbReference>
<proteinExistence type="predicted"/>
<feature type="region of interest" description="Disordered" evidence="2">
    <location>
        <begin position="353"/>
        <end position="448"/>
    </location>
</feature>
<feature type="coiled-coil region" evidence="1">
    <location>
        <begin position="846"/>
        <end position="974"/>
    </location>
</feature>
<reference evidence="4" key="1">
    <citation type="journal article" date="2023" name="Commun. Biol.">
        <title>Genome analysis of Parmales, the sister group of diatoms, reveals the evolutionary specialization of diatoms from phago-mixotrophs to photoautotrophs.</title>
        <authorList>
            <person name="Ban H."/>
            <person name="Sato S."/>
            <person name="Yoshikawa S."/>
            <person name="Yamada K."/>
            <person name="Nakamura Y."/>
            <person name="Ichinomiya M."/>
            <person name="Sato N."/>
            <person name="Blanc-Mathieu R."/>
            <person name="Endo H."/>
            <person name="Kuwata A."/>
            <person name="Ogata H."/>
        </authorList>
    </citation>
    <scope>NUCLEOTIDE SEQUENCE [LARGE SCALE GENOMIC DNA]</scope>
</reference>
<evidence type="ECO:0000256" key="1">
    <source>
        <dbReference type="SAM" id="Coils"/>
    </source>
</evidence>
<feature type="compositionally biased region" description="Basic and acidic residues" evidence="2">
    <location>
        <begin position="1112"/>
        <end position="1129"/>
    </location>
</feature>
<dbReference type="InterPro" id="IPR011990">
    <property type="entry name" value="TPR-like_helical_dom_sf"/>
</dbReference>
<feature type="coiled-coil region" evidence="1">
    <location>
        <begin position="449"/>
        <end position="476"/>
    </location>
</feature>
<feature type="compositionally biased region" description="Polar residues" evidence="2">
    <location>
        <begin position="514"/>
        <end position="530"/>
    </location>
</feature>
<organism evidence="3 4">
    <name type="scientific">Triparma laevis f. inornata</name>
    <dbReference type="NCBI Taxonomy" id="1714386"/>
    <lineage>
        <taxon>Eukaryota</taxon>
        <taxon>Sar</taxon>
        <taxon>Stramenopiles</taxon>
        <taxon>Ochrophyta</taxon>
        <taxon>Bolidophyceae</taxon>
        <taxon>Parmales</taxon>
        <taxon>Triparmaceae</taxon>
        <taxon>Triparma</taxon>
    </lineage>
</organism>
<feature type="compositionally biased region" description="Low complexity" evidence="2">
    <location>
        <begin position="426"/>
        <end position="437"/>
    </location>
</feature>
<feature type="compositionally biased region" description="Acidic residues" evidence="2">
    <location>
        <begin position="353"/>
        <end position="364"/>
    </location>
</feature>
<evidence type="ECO:0000256" key="2">
    <source>
        <dbReference type="SAM" id="MobiDB-lite"/>
    </source>
</evidence>
<feature type="region of interest" description="Disordered" evidence="2">
    <location>
        <begin position="274"/>
        <end position="305"/>
    </location>
</feature>
<feature type="compositionally biased region" description="Low complexity" evidence="2">
    <location>
        <begin position="370"/>
        <end position="386"/>
    </location>
</feature>
<evidence type="ECO:0000313" key="4">
    <source>
        <dbReference type="Proteomes" id="UP001162640"/>
    </source>
</evidence>
<accession>A0A9W6ZSI7</accession>
<gene>
    <name evidence="3" type="ORF">TL16_g02167</name>
</gene>
<sequence length="1135" mass="125375">MDHISAVDTLETNSRILIQRLKSHGFDATSCNLFQHVILESNSLAMLCLSRGDGSESKQWLDKAKALAETSIPGGLLVGGGGADEIKGPSSLSGLKVLTLNNLACWQKAGGSSTKAVETLKQAISVTNQSNPHLPPQQQAVTHSNMAASLSSLDDHVGARRHAKIAVQHCKEDLKRFSEGIGESNEVLRARVMNGDSNVGTDEAPHENEVSKTVSSLAVACHNLAVETEFTQGGERALGWYKRAAELVKVQQGEASGMKQKILTSYFNAKRKYNPRQKKSAGSGAKAVKSLRKNNKTMSSSSSSNFFISKTEQQAMTKTLTNEYNSYQSVREAVASKNNATRVVIPSPDLDFAEEVPVPEDDGSVELPIDQDLSSNDSDNNTLNASRPKSAGFERPFKNSQPDRPKTAGTSGRAKGFTATAPAATSSLYKSNSSPSSPARVNVTPEKARDNLVDKIEEMDRLANEARQALTDMAETVGVASPDRTPPPRAKTTGQRRPKSAQPAMMGRKKAAQSGLSSTGGYQNPHTYTPTLPPYASELLASANKRNQGNIRKLIEQREAARELLVSKEAEVKGIKYSLKKIEREKKEKEDFTERLVKGLQNRVENFDGDQSKLLSECQKQIEEVRGELEGLRSLNIKLASEKVKAEHSAVQSRQKYIDCCSVLAKEKLLKRVQEVKASKSVKKEMFAKGQKNLQMLVFKNTIERLNKQLTEERAHSMEVEKHLRQVHQKHDALKVIDAKSKLKARLDKIRQDKWDDAGIEFDIGAVKSSPMNSWMNTNVSEDLGEIAGDEKHQADTVLDKIKINSLCDLIDDYELECEEFQGSHLNNEPTQEKIEDMKAKLAAFQVDEEKRLAVEELKVKELEDESNKLNEELEEKEGTIYELQDKLEICEAKLDVLEKEKDKAWFKSDEEASLAETKLKLDDANYELGGLKGIVEELEKEKKELEGLVGGVKAEHEAKVEAVRAELEAIGRQQIAAAQQLVETERAANEMTAVKSLGEERENLNSAELKLKEMEEENAKLKGENAKLSKGLAVEKTNLEQAIAKIEEWERWHAESAEQEEEEEGFEEESEEEGGLFSEGNVMEGGGGGEDESGGEERGLLSNSDTASVVSKEKRKEMKKEDVEKEEGNLSDVD</sequence>
<dbReference type="SUPFAM" id="SSF48452">
    <property type="entry name" value="TPR-like"/>
    <property type="match status" value="1"/>
</dbReference>
<dbReference type="EMBL" id="BLQM01000052">
    <property type="protein sequence ID" value="GMH56587.1"/>
    <property type="molecule type" value="Genomic_DNA"/>
</dbReference>
<comment type="caution">
    <text evidence="3">The sequence shown here is derived from an EMBL/GenBank/DDBJ whole genome shotgun (WGS) entry which is preliminary data.</text>
</comment>
<keyword evidence="1" id="KW-0175">Coiled coil</keyword>